<dbReference type="RefSeq" id="XP_067069307.1">
    <property type="nucleotide sequence ID" value="XM_067211855.1"/>
</dbReference>
<reference evidence="2 3" key="1">
    <citation type="submission" date="2016-10" db="EMBL/GenBank/DDBJ databases">
        <title>Reductive evolution of mitochondrial metabolism and differential evolution of invasion-related proteins in Cryptosporidium.</title>
        <authorList>
            <person name="Liu S."/>
            <person name="Roellig D.M."/>
            <person name="Guo Y."/>
            <person name="Li N."/>
            <person name="Frace M.A."/>
            <person name="Tang K."/>
            <person name="Zhang L."/>
            <person name="Feng Y."/>
            <person name="Xiao L."/>
        </authorList>
    </citation>
    <scope>NUCLEOTIDE SEQUENCE [LARGE SCALE GENOMIC DNA]</scope>
    <source>
        <strain evidence="2">30847</strain>
    </source>
</reference>
<dbReference type="VEuPathDB" id="CryptoDB:cand_016210"/>
<dbReference type="EMBL" id="LRBS01000034">
    <property type="protein sequence ID" value="OII77461.1"/>
    <property type="molecule type" value="Genomic_DNA"/>
</dbReference>
<accession>A0A1J4MX14</accession>
<dbReference type="GeneID" id="92365806"/>
<sequence>MQSTQNRVINTRPVRITVPDSSLRRTDNEVRGLVVSLKERIYSDQEFIRRVRYFWPSEELQEQLLFAISKDIPRDDSPIEDPTHYRLQFAIEPIKYEGTYNDCCAWLGPINKYNYCPVIKVHIPDTYEPWITYTVNVLAYLFGKVSGCSKPNEFIKQTNLTHNEPFKMICGNRRCVRVSHIAFKKGTKGISFSEVVDPSLVDENIDKPITSMEELPPSKVYTESSTQELQMTTQKGSTLLHNYSDQITNLSSIEPNISNLLHEPHSNRKEIDTLQDQSNSNLKTSNLVRDSVLSTNTNNSKRSHPQDNLELEVNIEDNQEQQVAATSSSYQHKGVLENIRNLFNRHK</sequence>
<name>A0A1J4MX14_9CRYT</name>
<dbReference type="OrthoDB" id="328505at2759"/>
<organism evidence="2 3">
    <name type="scientific">Cryptosporidium andersoni</name>
    <dbReference type="NCBI Taxonomy" id="117008"/>
    <lineage>
        <taxon>Eukaryota</taxon>
        <taxon>Sar</taxon>
        <taxon>Alveolata</taxon>
        <taxon>Apicomplexa</taxon>
        <taxon>Conoidasida</taxon>
        <taxon>Coccidia</taxon>
        <taxon>Eucoccidiorida</taxon>
        <taxon>Eimeriorina</taxon>
        <taxon>Cryptosporidiidae</taxon>
        <taxon>Cryptosporidium</taxon>
    </lineage>
</organism>
<evidence type="ECO:0000313" key="2">
    <source>
        <dbReference type="EMBL" id="OII77461.1"/>
    </source>
</evidence>
<evidence type="ECO:0000256" key="1">
    <source>
        <dbReference type="SAM" id="MobiDB-lite"/>
    </source>
</evidence>
<dbReference type="AlphaFoldDB" id="A0A1J4MX14"/>
<gene>
    <name evidence="2" type="ORF">cand_016210</name>
</gene>
<protein>
    <submittedName>
        <fullName evidence="2">Uncharacterized protein</fullName>
    </submittedName>
</protein>
<feature type="compositionally biased region" description="Polar residues" evidence="1">
    <location>
        <begin position="274"/>
        <end position="300"/>
    </location>
</feature>
<feature type="region of interest" description="Disordered" evidence="1">
    <location>
        <begin position="274"/>
        <end position="307"/>
    </location>
</feature>
<evidence type="ECO:0000313" key="3">
    <source>
        <dbReference type="Proteomes" id="UP000186804"/>
    </source>
</evidence>
<proteinExistence type="predicted"/>
<comment type="caution">
    <text evidence="2">The sequence shown here is derived from an EMBL/GenBank/DDBJ whole genome shotgun (WGS) entry which is preliminary data.</text>
</comment>
<keyword evidence="3" id="KW-1185">Reference proteome</keyword>
<dbReference type="Proteomes" id="UP000186804">
    <property type="component" value="Unassembled WGS sequence"/>
</dbReference>